<proteinExistence type="predicted"/>
<dbReference type="Proteomes" id="UP000199400">
    <property type="component" value="Unassembled WGS sequence"/>
</dbReference>
<dbReference type="RefSeq" id="WP_096329834.1">
    <property type="nucleotide sequence ID" value="NZ_FOMX01000009.1"/>
</dbReference>
<sequence>MTARTLPPIAVLYRYTDIPTLERVARALGIADPHVGAPRYFVVAGDDFDPAGLERGPTPKNARTQQRLASAFDAFLWEEFVTARLGFAARPDAAHDVARGAPTSRSYEDVRRAFDAGGRAVLEWARFREAARRPRPPAASAELLRRARALAAAAHPEREEMPRLATHVDSWNDDDHEALRLLVKAGQAWRLCYWESSMFCGDVDDFFAIVAAMERAGASSRDVVRFVAQSCLEDVSAPVQLYLLERAAELGAWLEQAGVLAAKEDAWVIPPIVTKLAALPVEEALAEKRDAMVDRFLDEHAARLVPGALAALREADEDRFAAYTKRAKKARPVEAPSRDADEDMETEDLSASQREALASLVIPGFGLHFLEQIAQTRRHEGATALNAIVTLMRLLRGRPTTLDEVRAAWAQVGLAPPEDTTFRGYERASRSDEGFSSRLLGFAERHRGAIHDGCYAPVLSNPAEAAVADAEEAEQSRARRDHARVIADVVTLGKNHPQVQAVRLAGKLVVSSGRIVACDPCIRSGAPAFEREIPRGTHPVRVFVTKGSRRIGLALLACSDAPVASWVMATRPGQSLADLQEGHYFGYPVDTGLGCFMDAVAAELLREAEDALDDESFYDAVLDDALEENDQLFADVRPAKRHKDNVIVFRSGGGDGVYASYWGLAADGEVACLVTDFNLFDPAQSEEEKRAQLLATWGPWLERVSAVLGESLRRLDFAEPIRSVELEDDSATLALTFERGDVSVRAEQSLRGERPIGFGVGVRRKQAERGFDSLAEAAGVPPAETRGDDREASLAALDTLLLRHGPVLFAPETLARAFKKR</sequence>
<evidence type="ECO:0000313" key="1">
    <source>
        <dbReference type="EMBL" id="SFE14960.1"/>
    </source>
</evidence>
<evidence type="ECO:0000313" key="2">
    <source>
        <dbReference type="Proteomes" id="UP000199400"/>
    </source>
</evidence>
<dbReference type="Pfam" id="PF14025">
    <property type="entry name" value="DUF4241"/>
    <property type="match status" value="1"/>
</dbReference>
<dbReference type="InterPro" id="IPR025335">
    <property type="entry name" value="DUF4241"/>
</dbReference>
<accession>A0A1I1YAN4</accession>
<keyword evidence="2" id="KW-1185">Reference proteome</keyword>
<dbReference type="EMBL" id="FOMX01000009">
    <property type="protein sequence ID" value="SFE14960.1"/>
    <property type="molecule type" value="Genomic_DNA"/>
</dbReference>
<gene>
    <name evidence="1" type="ORF">SAMN02745121_03187</name>
</gene>
<dbReference type="OrthoDB" id="9789980at2"/>
<protein>
    <submittedName>
        <fullName evidence="1">Uncharacterized protein</fullName>
    </submittedName>
</protein>
<organism evidence="1 2">
    <name type="scientific">Nannocystis exedens</name>
    <dbReference type="NCBI Taxonomy" id="54"/>
    <lineage>
        <taxon>Bacteria</taxon>
        <taxon>Pseudomonadati</taxon>
        <taxon>Myxococcota</taxon>
        <taxon>Polyangia</taxon>
        <taxon>Nannocystales</taxon>
        <taxon>Nannocystaceae</taxon>
        <taxon>Nannocystis</taxon>
    </lineage>
</organism>
<reference evidence="2" key="1">
    <citation type="submission" date="2016-10" db="EMBL/GenBank/DDBJ databases">
        <authorList>
            <person name="Varghese N."/>
            <person name="Submissions S."/>
        </authorList>
    </citation>
    <scope>NUCLEOTIDE SEQUENCE [LARGE SCALE GENOMIC DNA]</scope>
    <source>
        <strain evidence="2">ATCC 25963</strain>
    </source>
</reference>
<dbReference type="AlphaFoldDB" id="A0A1I1YAN4"/>
<name>A0A1I1YAN4_9BACT</name>